<proteinExistence type="predicted"/>
<comment type="caution">
    <text evidence="2">The sequence shown here is derived from an EMBL/GenBank/DDBJ whole genome shotgun (WGS) entry which is preliminary data.</text>
</comment>
<dbReference type="PANTHER" id="PTHR12935">
    <property type="entry name" value="GAMMA-GLUTAMYLCYCLOTRANSFERASE"/>
    <property type="match status" value="1"/>
</dbReference>
<dbReference type="RefSeq" id="WP_248205443.1">
    <property type="nucleotide sequence ID" value="NZ_JALNMH010000002.1"/>
</dbReference>
<dbReference type="PANTHER" id="PTHR12935:SF0">
    <property type="entry name" value="GAMMA-GLUTAMYLCYCLOTRANSFERASE"/>
    <property type="match status" value="1"/>
</dbReference>
<evidence type="ECO:0000256" key="1">
    <source>
        <dbReference type="ARBA" id="ARBA00023239"/>
    </source>
</evidence>
<dbReference type="InterPro" id="IPR036568">
    <property type="entry name" value="GGCT-like_sf"/>
</dbReference>
<accession>A0ABT0GFS2</accession>
<dbReference type="EMBL" id="JALNMH010000002">
    <property type="protein sequence ID" value="MCK7592875.1"/>
    <property type="molecule type" value="Genomic_DNA"/>
</dbReference>
<keyword evidence="1" id="KW-0456">Lyase</keyword>
<evidence type="ECO:0000313" key="3">
    <source>
        <dbReference type="Proteomes" id="UP001431449"/>
    </source>
</evidence>
<dbReference type="InterPro" id="IPR013024">
    <property type="entry name" value="GGCT-like"/>
</dbReference>
<gene>
    <name evidence="2" type="ORF">M0G41_04235</name>
</gene>
<reference evidence="2" key="1">
    <citation type="submission" date="2022-04" db="EMBL/GenBank/DDBJ databases">
        <title>Lysobacter sp. CAU 1642 isolated from sea sand.</title>
        <authorList>
            <person name="Kim W."/>
        </authorList>
    </citation>
    <scope>NUCLEOTIDE SEQUENCE</scope>
    <source>
        <strain evidence="2">CAU 1642</strain>
    </source>
</reference>
<dbReference type="Pfam" id="PF13772">
    <property type="entry name" value="AIG2_2"/>
    <property type="match status" value="1"/>
</dbReference>
<protein>
    <submittedName>
        <fullName evidence="2">Gamma-glutamylcyclotransferase</fullName>
    </submittedName>
</protein>
<dbReference type="SUPFAM" id="SSF110857">
    <property type="entry name" value="Gamma-glutamyl cyclotransferase-like"/>
    <property type="match status" value="1"/>
</dbReference>
<name>A0ABT0GFS2_9GAMM</name>
<evidence type="ECO:0000313" key="2">
    <source>
        <dbReference type="EMBL" id="MCK7592875.1"/>
    </source>
</evidence>
<organism evidence="2 3">
    <name type="scientific">Pseudomarimonas salicorniae</name>
    <dbReference type="NCBI Taxonomy" id="2933270"/>
    <lineage>
        <taxon>Bacteria</taxon>
        <taxon>Pseudomonadati</taxon>
        <taxon>Pseudomonadota</taxon>
        <taxon>Gammaproteobacteria</taxon>
        <taxon>Lysobacterales</taxon>
        <taxon>Lysobacteraceae</taxon>
        <taxon>Pseudomarimonas</taxon>
    </lineage>
</organism>
<dbReference type="Gene3D" id="3.10.490.10">
    <property type="entry name" value="Gamma-glutamyl cyclotransferase-like"/>
    <property type="match status" value="1"/>
</dbReference>
<sequence>MAQSSFLYFAYGSNMFSPRLRAASRAPTARQARRASLRGHRLSFDKVGSDDGTGKCDAEWTGDAQDVVHGVLYLIDELDGRALDRAEGLGQGYERATLQVESGGVELGCTTYVATHKDPSLRPLCWYKQLVLAGAREHGLPPDYIAGIEAVAHIDDADLARREAYQRLLRGEA</sequence>
<dbReference type="CDD" id="cd06661">
    <property type="entry name" value="GGCT_like"/>
    <property type="match status" value="1"/>
</dbReference>
<dbReference type="InterPro" id="IPR017939">
    <property type="entry name" value="G-Glutamylcylcotransferase"/>
</dbReference>
<keyword evidence="3" id="KW-1185">Reference proteome</keyword>
<dbReference type="Proteomes" id="UP001431449">
    <property type="component" value="Unassembled WGS sequence"/>
</dbReference>